<reference evidence="6" key="1">
    <citation type="submission" date="2023-06" db="EMBL/GenBank/DDBJ databases">
        <title>Reference genome for the Northern bat (Eptesicus nilssonii), a most northern bat species.</title>
        <authorList>
            <person name="Laine V.N."/>
            <person name="Pulliainen A.T."/>
            <person name="Lilley T.M."/>
        </authorList>
    </citation>
    <scope>NUCLEOTIDE SEQUENCE</scope>
    <source>
        <strain evidence="6">BLF_Eptnil</strain>
        <tissue evidence="6">Kidney</tissue>
    </source>
</reference>
<dbReference type="PROSITE" id="PS50068">
    <property type="entry name" value="LDLRA_2"/>
    <property type="match status" value="2"/>
</dbReference>
<feature type="domain" description="MAM" evidence="5">
    <location>
        <begin position="938"/>
        <end position="1094"/>
    </location>
</feature>
<dbReference type="GO" id="GO:0016020">
    <property type="term" value="C:membrane"/>
    <property type="evidence" value="ECO:0007669"/>
    <property type="project" value="InterPro"/>
</dbReference>
<dbReference type="Gene3D" id="4.10.400.10">
    <property type="entry name" value="Low-density Lipoprotein Receptor"/>
    <property type="match status" value="2"/>
</dbReference>
<feature type="domain" description="MAM" evidence="5">
    <location>
        <begin position="1263"/>
        <end position="1430"/>
    </location>
</feature>
<feature type="region of interest" description="Disordered" evidence="3">
    <location>
        <begin position="1094"/>
        <end position="1127"/>
    </location>
</feature>
<feature type="domain" description="MAM" evidence="5">
    <location>
        <begin position="189"/>
        <end position="347"/>
    </location>
</feature>
<evidence type="ECO:0000256" key="4">
    <source>
        <dbReference type="SAM" id="Phobius"/>
    </source>
</evidence>
<protein>
    <recommendedName>
        <fullName evidence="5">MAM domain-containing protein</fullName>
    </recommendedName>
</protein>
<dbReference type="SMART" id="SM00137">
    <property type="entry name" value="MAM"/>
    <property type="match status" value="5"/>
</dbReference>
<feature type="compositionally biased region" description="Low complexity" evidence="3">
    <location>
        <begin position="1108"/>
        <end position="1119"/>
    </location>
</feature>
<feature type="region of interest" description="Disordered" evidence="3">
    <location>
        <begin position="373"/>
        <end position="404"/>
    </location>
</feature>
<gene>
    <name evidence="6" type="ORF">QTO34_004926</name>
</gene>
<dbReference type="PANTHER" id="PTHR23282">
    <property type="entry name" value="APICAL ENDOSOMAL GLYCOPROTEIN PRECURSOR"/>
    <property type="match status" value="1"/>
</dbReference>
<feature type="transmembrane region" description="Helical" evidence="4">
    <location>
        <begin position="1455"/>
        <end position="1474"/>
    </location>
</feature>
<keyword evidence="4" id="KW-0472">Membrane</keyword>
<dbReference type="InterPro" id="IPR002172">
    <property type="entry name" value="LDrepeatLR_classA_rpt"/>
</dbReference>
<feature type="compositionally biased region" description="Low complexity" evidence="3">
    <location>
        <begin position="87"/>
        <end position="97"/>
    </location>
</feature>
<feature type="region of interest" description="Disordered" evidence="3">
    <location>
        <begin position="81"/>
        <end position="104"/>
    </location>
</feature>
<dbReference type="PANTHER" id="PTHR23282:SF129">
    <property type="entry name" value="APICAL ENDOSOMAL GLYCOPROTEIN"/>
    <property type="match status" value="1"/>
</dbReference>
<organism evidence="6 7">
    <name type="scientific">Cnephaeus nilssonii</name>
    <name type="common">Northern bat</name>
    <name type="synonym">Eptesicus nilssonii</name>
    <dbReference type="NCBI Taxonomy" id="3371016"/>
    <lineage>
        <taxon>Eukaryota</taxon>
        <taxon>Metazoa</taxon>
        <taxon>Chordata</taxon>
        <taxon>Craniata</taxon>
        <taxon>Vertebrata</taxon>
        <taxon>Euteleostomi</taxon>
        <taxon>Mammalia</taxon>
        <taxon>Eutheria</taxon>
        <taxon>Laurasiatheria</taxon>
        <taxon>Chiroptera</taxon>
        <taxon>Yangochiroptera</taxon>
        <taxon>Vespertilionidae</taxon>
        <taxon>Cnephaeus</taxon>
    </lineage>
</organism>
<evidence type="ECO:0000256" key="3">
    <source>
        <dbReference type="SAM" id="MobiDB-lite"/>
    </source>
</evidence>
<dbReference type="Pfam" id="PF00057">
    <property type="entry name" value="Ldl_recept_a"/>
    <property type="match status" value="1"/>
</dbReference>
<dbReference type="InterPro" id="IPR000998">
    <property type="entry name" value="MAM_dom"/>
</dbReference>
<evidence type="ECO:0000259" key="5">
    <source>
        <dbReference type="PROSITE" id="PS50060"/>
    </source>
</evidence>
<keyword evidence="1 2" id="KW-1015">Disulfide bond</keyword>
<dbReference type="SMART" id="SM00192">
    <property type="entry name" value="LDLa"/>
    <property type="match status" value="3"/>
</dbReference>
<keyword evidence="7" id="KW-1185">Reference proteome</keyword>
<dbReference type="Gene3D" id="2.60.120.200">
    <property type="match status" value="6"/>
</dbReference>
<feature type="domain" description="MAM" evidence="5">
    <location>
        <begin position="1143"/>
        <end position="1261"/>
    </location>
</feature>
<dbReference type="Pfam" id="PF00629">
    <property type="entry name" value="MAM"/>
    <property type="match status" value="6"/>
</dbReference>
<dbReference type="InterPro" id="IPR051560">
    <property type="entry name" value="MAM_domain-containing"/>
</dbReference>
<feature type="domain" description="MAM" evidence="5">
    <location>
        <begin position="669"/>
        <end position="875"/>
    </location>
</feature>
<feature type="region of interest" description="Disordered" evidence="3">
    <location>
        <begin position="878"/>
        <end position="937"/>
    </location>
</feature>
<comment type="caution">
    <text evidence="6">The sequence shown here is derived from an EMBL/GenBank/DDBJ whole genome shotgun (WGS) entry which is preliminary data.</text>
</comment>
<keyword evidence="4" id="KW-0812">Transmembrane</keyword>
<dbReference type="InterPro" id="IPR036055">
    <property type="entry name" value="LDL_receptor-like_sf"/>
</dbReference>
<sequence length="1512" mass="161792">MPLPSRLLPALVLLLGPKVRGPGGRPLLLDAWNLSGAGSPLTHPLGGTLPPGLPLPSPGGVPHGGPLVPCSQPVRPAVLGSALAGSPQPQTQPLPLTSWPGTQSRTTHSWAAQAEGPGTWDRPRHTGWGHLLDPCLSLLAAGSPGGAWVPNHCRAPQDAVCNFVCDCGDCSDETQCGYNGASPARSAPFACSFEQDSCGWRDISTSGYRWLRDRAGAALGGPGPRADHTLGTDLGWYMAVGTHRGKEPSVAALRSPVLREAAPTCELRLWYQAASSDVAELRLELTHGTETLALWRSSGPWGAGWQELVVAPGRIRGDFWVTFSATRNATHRGAVALDDVTFWGCGLPTPQAGCRLGHHHCRNQACVEPHQVCDGEDNCGDSSDEDTPRCRERGSHSDDVGGGAPNLCSSSWGWRMEMEPHGLRQLTTGEAQGRGGPAQGPEPFAPGRHIPTDFETGLGLWHRSEGWTRNHSASVPERPAWPRRDHSRNSPQGYFLVSVAEPRTPALLYSPELQASGPHNCSLVLYLYLHGSQTGRLRLYLQAQGPHAPRDPVLLRSRHGELGDAWVRDRVDIQSEHPFRILLAGQTGPGGVVGLDDLILSDGCTPAPEASRSPSGLWPLAPRPQPIGLQPQGPCEPGHLHCGDLCVPPEQLCDFQPQCEGGEDEQECGTTDFEPPTAGGWEDVSVGRLQWGRLPAEESRGPGTDASGAAAGHFLSLQRAWGQRTAAARALTPPLGPSGPHCALHMAYFLQSHPQGFLALLVVEGGARELVWEAQSSSAWKGDTVLLGQRRRPFVSRLQQVRGIGQPGWGGSQVGGSWGAARLGGQPGRGARSCLDLTALPRAPMKLEFVGLVDWEGPGQQGAGVDSVTLKDCSPALATKADTGHPHPRSTPSPVPAPPPRPPQGPETHPESTPPSFSGLRRETGVPGGAEPPAPTEVSCNFERHTCGWHTGHLTDAHWHRVESHGPGYDHTTGKGYFMLLDPTDPPARGPGAHLLTQPQTPAAPQECLSFWYHLHGPQIGTLRLVMRQDGKEDTHLWSRSGTHGNRWHEAWATLHHQPDAGAQYQLLFEGLRDGFHGSMALDDMALRPGPCWAPKPAPLRTRPAASPRGIAGRARPTPRATPPGVPGLTTLQRQLMVPAWAGQRAEGHYMIVDTSPRALPSGHMASLTSEEHQPLAQPACLTFWYHLSLRNPGTLQVRVEAERHQVLTISEHGGPAWRLGRVAVQAQRAWRVVFEAVAAGVEHSYIALDDLLLQDGPCPPPASCDFETGLCGWSHLSWPGLGGYSWDWSSGSTPSRYPQPPVDHTLGTDAGHFALFETGVLGPGGRAAWLRSQPLPPTRASCLRFWYHMGFPEHFYKGELRVLLSSARGQLALWGAGGHLRHQWLEGQVEVASAEEFQIVFEATLGGQPALGPIALDDVEYLAGQRCQRPVPSQGLPCPAAHRGLGGGHGASRVGGALLVLLVLLGLVGWQWLRKGGCPSRDRTAAAAPGFDNVLFNADQVTLPASVTTGP</sequence>
<feature type="domain" description="MAM" evidence="5">
    <location>
        <begin position="450"/>
        <end position="606"/>
    </location>
</feature>
<dbReference type="SUPFAM" id="SSF49899">
    <property type="entry name" value="Concanavalin A-like lectins/glucanases"/>
    <property type="match status" value="6"/>
</dbReference>
<evidence type="ECO:0000313" key="7">
    <source>
        <dbReference type="Proteomes" id="UP001177744"/>
    </source>
</evidence>
<feature type="disulfide bond" evidence="2">
    <location>
        <begin position="361"/>
        <end position="379"/>
    </location>
</feature>
<dbReference type="PRINTS" id="PR00261">
    <property type="entry name" value="LDLRECEPTOR"/>
</dbReference>
<dbReference type="InterPro" id="IPR013320">
    <property type="entry name" value="ConA-like_dom_sf"/>
</dbReference>
<dbReference type="Proteomes" id="UP001177744">
    <property type="component" value="Unassembled WGS sequence"/>
</dbReference>
<dbReference type="PROSITE" id="PS50060">
    <property type="entry name" value="MAM_2"/>
    <property type="match status" value="6"/>
</dbReference>
<dbReference type="InterPro" id="IPR023415">
    <property type="entry name" value="LDLR_class-A_CS"/>
</dbReference>
<accession>A0AA40LJI1</accession>
<evidence type="ECO:0000256" key="2">
    <source>
        <dbReference type="PROSITE-ProRule" id="PRU00124"/>
    </source>
</evidence>
<evidence type="ECO:0000256" key="1">
    <source>
        <dbReference type="ARBA" id="ARBA00023157"/>
    </source>
</evidence>
<dbReference type="SUPFAM" id="SSF57424">
    <property type="entry name" value="LDL receptor-like module"/>
    <property type="match status" value="2"/>
</dbReference>
<evidence type="ECO:0000313" key="6">
    <source>
        <dbReference type="EMBL" id="KAK1333928.1"/>
    </source>
</evidence>
<dbReference type="PROSITE" id="PS01209">
    <property type="entry name" value="LDLRA_1"/>
    <property type="match status" value="1"/>
</dbReference>
<feature type="compositionally biased region" description="Pro residues" evidence="3">
    <location>
        <begin position="889"/>
        <end position="905"/>
    </location>
</feature>
<feature type="compositionally biased region" description="Basic and acidic residues" evidence="3">
    <location>
        <begin position="386"/>
        <end position="399"/>
    </location>
</feature>
<dbReference type="CDD" id="cd06263">
    <property type="entry name" value="MAM"/>
    <property type="match status" value="5"/>
</dbReference>
<feature type="disulfide bond" evidence="2">
    <location>
        <begin position="653"/>
        <end position="668"/>
    </location>
</feature>
<comment type="caution">
    <text evidence="2">Lacks conserved residue(s) required for the propagation of feature annotation.</text>
</comment>
<feature type="disulfide bond" evidence="2">
    <location>
        <begin position="354"/>
        <end position="366"/>
    </location>
</feature>
<dbReference type="EMBL" id="JAULJE010000015">
    <property type="protein sequence ID" value="KAK1333928.1"/>
    <property type="molecule type" value="Genomic_DNA"/>
</dbReference>
<dbReference type="CDD" id="cd00112">
    <property type="entry name" value="LDLa"/>
    <property type="match status" value="3"/>
</dbReference>
<name>A0AA40LJI1_CNENI</name>
<feature type="compositionally biased region" description="Acidic residues" evidence="3">
    <location>
        <begin position="374"/>
        <end position="385"/>
    </location>
</feature>
<keyword evidence="4" id="KW-1133">Transmembrane helix</keyword>
<proteinExistence type="predicted"/>